<dbReference type="SUPFAM" id="SSF46785">
    <property type="entry name" value="Winged helix' DNA-binding domain"/>
    <property type="match status" value="1"/>
</dbReference>
<dbReference type="InterPro" id="IPR036388">
    <property type="entry name" value="WH-like_DNA-bd_sf"/>
</dbReference>
<evidence type="ECO:0000313" key="2">
    <source>
        <dbReference type="EMBL" id="MBB5137989.1"/>
    </source>
</evidence>
<dbReference type="GO" id="GO:0003700">
    <property type="term" value="F:DNA-binding transcription factor activity"/>
    <property type="evidence" value="ECO:0007669"/>
    <property type="project" value="InterPro"/>
</dbReference>
<gene>
    <name evidence="2" type="ORF">HNP84_007742</name>
</gene>
<protein>
    <submittedName>
        <fullName evidence="2">DNA-binding transcriptional ArsR family regulator</fullName>
    </submittedName>
</protein>
<dbReference type="CDD" id="cd00090">
    <property type="entry name" value="HTH_ARSR"/>
    <property type="match status" value="1"/>
</dbReference>
<dbReference type="EMBL" id="JACHGN010000021">
    <property type="protein sequence ID" value="MBB5137989.1"/>
    <property type="molecule type" value="Genomic_DNA"/>
</dbReference>
<dbReference type="SMART" id="SM00418">
    <property type="entry name" value="HTH_ARSR"/>
    <property type="match status" value="1"/>
</dbReference>
<dbReference type="Gene3D" id="1.10.10.10">
    <property type="entry name" value="Winged helix-like DNA-binding domain superfamily/Winged helix DNA-binding domain"/>
    <property type="match status" value="1"/>
</dbReference>
<feature type="domain" description="HTH arsR-type" evidence="1">
    <location>
        <begin position="237"/>
        <end position="311"/>
    </location>
</feature>
<dbReference type="GO" id="GO:0003677">
    <property type="term" value="F:DNA binding"/>
    <property type="evidence" value="ECO:0007669"/>
    <property type="project" value="UniProtKB-KW"/>
</dbReference>
<accession>A0A840PG72</accession>
<comment type="caution">
    <text evidence="2">The sequence shown here is derived from an EMBL/GenBank/DDBJ whole genome shotgun (WGS) entry which is preliminary data.</text>
</comment>
<sequence>MSVSISPQVTTLAVLADAVAGRRRGLPEPWRRAVQEAVAPEGWEATRPLGVPGHSVAPDSIVPLTPVGDIPVEFQVAWLRDVPPEVLMEDLEQAFGGENVPTHWQAAVAHPKRWLHGYATAVDNVWSVVEPLWQRARQALDREVERVGAAVVRGGLDALLGTLSDRIVYTGGALRISDLQPSGYDLGERRLVLVPTLAGRDSVIVNLDNPGMVWIAYPVPGADRLWYDQGEQRRGEELAAVLGDVRAGLLAALARPTTMSRLAGQAGTVPSAITYHCDRLAAAGLITRERRGREVWVSRTRRGDALLDLFEL</sequence>
<evidence type="ECO:0000259" key="1">
    <source>
        <dbReference type="SMART" id="SM00418"/>
    </source>
</evidence>
<dbReference type="RefSeq" id="WP_185054878.1">
    <property type="nucleotide sequence ID" value="NZ_BAABIX010000059.1"/>
</dbReference>
<proteinExistence type="predicted"/>
<organism evidence="2 3">
    <name type="scientific">Thermocatellispora tengchongensis</name>
    <dbReference type="NCBI Taxonomy" id="1073253"/>
    <lineage>
        <taxon>Bacteria</taxon>
        <taxon>Bacillati</taxon>
        <taxon>Actinomycetota</taxon>
        <taxon>Actinomycetes</taxon>
        <taxon>Streptosporangiales</taxon>
        <taxon>Streptosporangiaceae</taxon>
        <taxon>Thermocatellispora</taxon>
    </lineage>
</organism>
<dbReference type="InterPro" id="IPR011991">
    <property type="entry name" value="ArsR-like_HTH"/>
</dbReference>
<keyword evidence="2" id="KW-0238">DNA-binding</keyword>
<reference evidence="2 3" key="1">
    <citation type="submission" date="2020-08" db="EMBL/GenBank/DDBJ databases">
        <title>Genomic Encyclopedia of Type Strains, Phase IV (KMG-IV): sequencing the most valuable type-strain genomes for metagenomic binning, comparative biology and taxonomic classification.</title>
        <authorList>
            <person name="Goeker M."/>
        </authorList>
    </citation>
    <scope>NUCLEOTIDE SEQUENCE [LARGE SCALE GENOMIC DNA]</scope>
    <source>
        <strain evidence="2 3">DSM 45615</strain>
    </source>
</reference>
<dbReference type="AlphaFoldDB" id="A0A840PG72"/>
<dbReference type="InterPro" id="IPR001845">
    <property type="entry name" value="HTH_ArsR_DNA-bd_dom"/>
</dbReference>
<evidence type="ECO:0000313" key="3">
    <source>
        <dbReference type="Proteomes" id="UP000578449"/>
    </source>
</evidence>
<dbReference type="Proteomes" id="UP000578449">
    <property type="component" value="Unassembled WGS sequence"/>
</dbReference>
<name>A0A840PG72_9ACTN</name>
<dbReference type="InterPro" id="IPR036390">
    <property type="entry name" value="WH_DNA-bd_sf"/>
</dbReference>
<keyword evidence="3" id="KW-1185">Reference proteome</keyword>